<dbReference type="GO" id="GO:0098803">
    <property type="term" value="C:respiratory chain complex"/>
    <property type="evidence" value="ECO:0007669"/>
    <property type="project" value="UniProtKB-UniRule"/>
</dbReference>
<comment type="function">
    <text evidence="12">Catalyzes cyanide-resistant oxygen consumption. May increase respiration when the cytochrome respiratory pathway is restricted, or in response to low temperatures.</text>
</comment>
<feature type="transmembrane region" description="Helical" evidence="16">
    <location>
        <begin position="219"/>
        <end position="239"/>
    </location>
</feature>
<evidence type="ECO:0000259" key="18">
    <source>
        <dbReference type="Pfam" id="PF23207"/>
    </source>
</evidence>
<feature type="compositionally biased region" description="Polar residues" evidence="15">
    <location>
        <begin position="1378"/>
        <end position="1392"/>
    </location>
</feature>
<keyword evidence="14" id="KW-0175">Coiled coil</keyword>
<evidence type="ECO:0000256" key="9">
    <source>
        <dbReference type="ARBA" id="ARBA00023002"/>
    </source>
</evidence>
<dbReference type="InterPro" id="IPR038659">
    <property type="entry name" value="AOX_sf"/>
</dbReference>
<dbReference type="EC" id="1.-.-.-" evidence="13"/>
<dbReference type="GO" id="GO:1902657">
    <property type="term" value="P:protein localization to prospore membrane"/>
    <property type="evidence" value="ECO:0007669"/>
    <property type="project" value="InterPro"/>
</dbReference>
<feature type="region of interest" description="Disordered" evidence="15">
    <location>
        <begin position="521"/>
        <end position="542"/>
    </location>
</feature>
<evidence type="ECO:0000256" key="10">
    <source>
        <dbReference type="ARBA" id="ARBA00023004"/>
    </source>
</evidence>
<keyword evidence="9 13" id="KW-0560">Oxidoreductase</keyword>
<evidence type="ECO:0000256" key="4">
    <source>
        <dbReference type="ARBA" id="ARBA00022660"/>
    </source>
</evidence>
<proteinExistence type="inferred from homology"/>
<evidence type="ECO:0000256" key="11">
    <source>
        <dbReference type="ARBA" id="ARBA00023136"/>
    </source>
</evidence>
<comment type="caution">
    <text evidence="19">The sequence shown here is derived from an EMBL/GenBank/DDBJ whole genome shotgun (WGS) entry which is preliminary data.</text>
</comment>
<feature type="compositionally biased region" description="Polar residues" evidence="15">
    <location>
        <begin position="650"/>
        <end position="663"/>
    </location>
</feature>
<evidence type="ECO:0000256" key="6">
    <source>
        <dbReference type="ARBA" id="ARBA00022723"/>
    </source>
</evidence>
<feature type="coiled-coil region" evidence="14">
    <location>
        <begin position="1153"/>
        <end position="1181"/>
    </location>
</feature>
<comment type="similarity">
    <text evidence="2 13">Belongs to the alternative oxidase family.</text>
</comment>
<feature type="compositionally biased region" description="Low complexity" evidence="15">
    <location>
        <begin position="632"/>
        <end position="648"/>
    </location>
</feature>
<dbReference type="Proteomes" id="UP000518752">
    <property type="component" value="Unassembled WGS sequence"/>
</dbReference>
<dbReference type="GO" id="GO:0016020">
    <property type="term" value="C:membrane"/>
    <property type="evidence" value="ECO:0007669"/>
    <property type="project" value="UniProtKB-SubCell"/>
</dbReference>
<feature type="region of interest" description="Disordered" evidence="15">
    <location>
        <begin position="623"/>
        <end position="663"/>
    </location>
</feature>
<dbReference type="GO" id="GO:0046872">
    <property type="term" value="F:metal ion binding"/>
    <property type="evidence" value="ECO:0007669"/>
    <property type="project" value="UniProtKB-UniRule"/>
</dbReference>
<comment type="cofactor">
    <cofactor evidence="13">
        <name>Fe cation</name>
        <dbReference type="ChEBI" id="CHEBI:24875"/>
    </cofactor>
    <text evidence="13">Binds 2 iron ions per subunit.</text>
</comment>
<keyword evidence="5 13" id="KW-0812">Transmembrane</keyword>
<dbReference type="InterPro" id="IPR040345">
    <property type="entry name" value="Mug56/Spo71"/>
</dbReference>
<evidence type="ECO:0000313" key="20">
    <source>
        <dbReference type="Proteomes" id="UP000518752"/>
    </source>
</evidence>
<evidence type="ECO:0000256" key="15">
    <source>
        <dbReference type="SAM" id="MobiDB-lite"/>
    </source>
</evidence>
<dbReference type="OrthoDB" id="5579281at2759"/>
<keyword evidence="7 13" id="KW-0249">Electron transport</keyword>
<feature type="region of interest" description="Disordered" evidence="15">
    <location>
        <begin position="740"/>
        <end position="772"/>
    </location>
</feature>
<feature type="compositionally biased region" description="Polar residues" evidence="15">
    <location>
        <begin position="677"/>
        <end position="706"/>
    </location>
</feature>
<feature type="region of interest" description="Disordered" evidence="15">
    <location>
        <begin position="676"/>
        <end position="709"/>
    </location>
</feature>
<feature type="domain" description="Prospore membrane adapter protein SPO71 PH" evidence="18">
    <location>
        <begin position="787"/>
        <end position="927"/>
    </location>
</feature>
<keyword evidence="3" id="KW-0813">Transport</keyword>
<dbReference type="InterPro" id="IPR057379">
    <property type="entry name" value="PH_SPO71"/>
</dbReference>
<evidence type="ECO:0000256" key="16">
    <source>
        <dbReference type="SAM" id="Phobius"/>
    </source>
</evidence>
<evidence type="ECO:0000256" key="3">
    <source>
        <dbReference type="ARBA" id="ARBA00022448"/>
    </source>
</evidence>
<evidence type="ECO:0000256" key="8">
    <source>
        <dbReference type="ARBA" id="ARBA00022989"/>
    </source>
</evidence>
<name>A0A8H5HTG9_9AGAR</name>
<dbReference type="Pfam" id="PF23207">
    <property type="entry name" value="PH_SPO71"/>
    <property type="match status" value="1"/>
</dbReference>
<dbReference type="PANTHER" id="PTHR28076:SF1">
    <property type="entry name" value="PROSPORE MEMBRANE ADAPTER PROTEIN SPO71"/>
    <property type="match status" value="1"/>
</dbReference>
<feature type="transmembrane region" description="Helical" evidence="16">
    <location>
        <begin position="293"/>
        <end position="317"/>
    </location>
</feature>
<dbReference type="Pfam" id="PF15404">
    <property type="entry name" value="PH_4"/>
    <property type="match status" value="1"/>
</dbReference>
<keyword evidence="8 16" id="KW-1133">Transmembrane helix</keyword>
<reference evidence="19 20" key="1">
    <citation type="journal article" date="2020" name="ISME J.">
        <title>Uncovering the hidden diversity of litter-decomposition mechanisms in mushroom-forming fungi.</title>
        <authorList>
            <person name="Floudas D."/>
            <person name="Bentzer J."/>
            <person name="Ahren D."/>
            <person name="Johansson T."/>
            <person name="Persson P."/>
            <person name="Tunlid A."/>
        </authorList>
    </citation>
    <scope>NUCLEOTIDE SEQUENCE [LARGE SCALE GENOMIC DNA]</scope>
    <source>
        <strain evidence="19 20">CBS 406.79</strain>
    </source>
</reference>
<feature type="compositionally biased region" description="Acidic residues" evidence="15">
    <location>
        <begin position="528"/>
        <end position="541"/>
    </location>
</feature>
<evidence type="ECO:0000256" key="7">
    <source>
        <dbReference type="ARBA" id="ARBA00022982"/>
    </source>
</evidence>
<protein>
    <recommendedName>
        <fullName evidence="13">Alternative oxidase</fullName>
        <ecNumber evidence="13">1.-.-.-</ecNumber>
    </recommendedName>
</protein>
<keyword evidence="4 13" id="KW-0679">Respiratory chain</keyword>
<evidence type="ECO:0000256" key="12">
    <source>
        <dbReference type="ARBA" id="ARBA00025285"/>
    </source>
</evidence>
<accession>A0A8H5HTG9</accession>
<dbReference type="PANTHER" id="PTHR28076">
    <property type="entry name" value="SPORULATION-SPECIFIC PROTEIN 71"/>
    <property type="match status" value="1"/>
</dbReference>
<dbReference type="InterPro" id="IPR002680">
    <property type="entry name" value="AOX"/>
</dbReference>
<feature type="region of interest" description="Disordered" evidence="15">
    <location>
        <begin position="482"/>
        <end position="509"/>
    </location>
</feature>
<feature type="domain" description="Mug56/Spo71 PH" evidence="17">
    <location>
        <begin position="1269"/>
        <end position="1431"/>
    </location>
</feature>
<dbReference type="Gene3D" id="1.20.1260.140">
    <property type="entry name" value="Alternative oxidase"/>
    <property type="match status" value="1"/>
</dbReference>
<feature type="compositionally biased region" description="Polar residues" evidence="15">
    <location>
        <begin position="762"/>
        <end position="771"/>
    </location>
</feature>
<keyword evidence="11 13" id="KW-0472">Membrane</keyword>
<keyword evidence="6 13" id="KW-0479">Metal-binding</keyword>
<dbReference type="Pfam" id="PF01786">
    <property type="entry name" value="AOX"/>
    <property type="match status" value="1"/>
</dbReference>
<feature type="transmembrane region" description="Helical" evidence="16">
    <location>
        <begin position="121"/>
        <end position="148"/>
    </location>
</feature>
<sequence>MWARSYPSELYLRSEDIALSRYESGHEPERYGLVRKCIKDRRPNRPLVNSNIMLQHPIISVAPQIGRRVGYYALLGTLGSTVPRRSLSSSSVLLNGLTDRKAAAAAVGLHQRLYRFLVNEVVALLTPCQVIHLWFLSPLLIMVTGFSFTPSTLPKSSELSRWGFDLVSGYKHKTIPPGASLTLEQLRKEGYVLDEKQWLQASWTLLVFEMSDLISAQRILFLESIAGVPGMVAATARHLQSLRLFRRDNGWCVTATAFGNQDSHVVRIHTCLEEAENERMHLMTFMTLRNPSIFFRGLILGAQGVFYNLFFITYLFAPRACHRFVGYLEEEAVLTYTKCIKEIERGNVPEWSDMAAPQIAVDYWRLPSDAKLLDVIYAVRSDETTHRFVNHSLANLDVKSDVNPFALKEPDMHTKGKKIAKLSARAQRTDVMGTRLSFTLPMGSPPAVRIISSSSVATPSASKLDDPVPQIHRRVFIGPMPQKVLSIPGETKKSNKRKHNSSQTDSDEQIRQIISHYARNVSLHDIGEGEPEGSDWGENEEQSAREEMYRRWKESEWGVALRQLRSRSGASKKSIANNFEIGSIAGINIIAEAETLSRVSSRSSAQQTTPFFPLDSVLESLGNSKSSGPFSEQQTQAQTFATAPTEPAGSNKSQAISSPTPALSSQNISIADDYINHTESPSSSTALLRPTTSPQHGSGPSRTQSGPARRPIMKLTSLSSLPAVGDSFSQGKKTVRYALSPVESDHSLPPASPTEVLERSGTDVTGTSAGSMSVAASDDSQILGNDIMRDRMFVRAYSTDAVNLLARFDESIHRGTAELGFEGWVWRKDYLEIYENYDIGMKEWFTQHKKLAFIIPLKDSRTRLSLYSFVDLTFCVTCSPTSRRFNPVKAKWSIHSSKEGLNIFIFNVKTRSRAFDWIWRLWRFLSGILPPIVEIGVPRLDTKLKIDMPNIDNIQTYKVFSKDNLIALSTQSLRAVSDWNFLVERQLAAGNTLQLCWRQGSYLDWIWLDDDVQGQPRDWAVLCGLALKQLSAPVQLELRMAEHRYAFVHLKDRSRFYEPPAIEGYVDRIKPNTNTKQSLYLVTHEGNLYVLHPSNPHPPMPFGAAPEPVGPGVDYAQELQMSEVRRGIRQLSDATGVVDLRSILAVRRAEHPVMQITHDIKVVTEERKEEEEERRPRLNNRAYSCMFNLEWITKLQALVKYWKRKHRNDAKEEMRLAQTVRPLVTPYIHSEVYKATYAEPPVDPTSPLPALGSLFNWCALDGCKPVIKSGKVFMKKGLHSQYWLMDLVLVPEHLLQFRITPKSVLHASTRTKIHLADAYVCSGFLAAQMLPPGQFNPSANSVPRKYQDGLETDDPEEDRLFVILYRKTPSPVGEEDTTASGTDSSANISSVSHPAKTTEPGIAPLNAKRKIAIFRTRSRLERDAWCWALKSSIEKVVRARKDREQKMRESGGLMDL</sequence>
<gene>
    <name evidence="19" type="ORF">D9757_003483</name>
</gene>
<evidence type="ECO:0000256" key="1">
    <source>
        <dbReference type="ARBA" id="ARBA00004370"/>
    </source>
</evidence>
<evidence type="ECO:0000313" key="19">
    <source>
        <dbReference type="EMBL" id="KAF5389237.1"/>
    </source>
</evidence>
<keyword evidence="10 13" id="KW-0408">Iron</keyword>
<evidence type="ECO:0000256" key="5">
    <source>
        <dbReference type="ARBA" id="ARBA00022692"/>
    </source>
</evidence>
<evidence type="ECO:0000256" key="13">
    <source>
        <dbReference type="RuleBase" id="RU003779"/>
    </source>
</evidence>
<keyword evidence="20" id="KW-1185">Reference proteome</keyword>
<feature type="region of interest" description="Disordered" evidence="15">
    <location>
        <begin position="1370"/>
        <end position="1401"/>
    </location>
</feature>
<organism evidence="19 20">
    <name type="scientific">Collybiopsis confluens</name>
    <dbReference type="NCBI Taxonomy" id="2823264"/>
    <lineage>
        <taxon>Eukaryota</taxon>
        <taxon>Fungi</taxon>
        <taxon>Dikarya</taxon>
        <taxon>Basidiomycota</taxon>
        <taxon>Agaricomycotina</taxon>
        <taxon>Agaricomycetes</taxon>
        <taxon>Agaricomycetidae</taxon>
        <taxon>Agaricales</taxon>
        <taxon>Marasmiineae</taxon>
        <taxon>Omphalotaceae</taxon>
        <taxon>Collybiopsis</taxon>
    </lineage>
</organism>
<dbReference type="GO" id="GO:0009916">
    <property type="term" value="F:alternative oxidase activity"/>
    <property type="evidence" value="ECO:0007669"/>
    <property type="project" value="UniProtKB-UniRule"/>
</dbReference>
<evidence type="ECO:0000256" key="2">
    <source>
        <dbReference type="ARBA" id="ARBA00008388"/>
    </source>
</evidence>
<dbReference type="EMBL" id="JAACJN010000023">
    <property type="protein sequence ID" value="KAF5389237.1"/>
    <property type="molecule type" value="Genomic_DNA"/>
</dbReference>
<evidence type="ECO:0000256" key="14">
    <source>
        <dbReference type="SAM" id="Coils"/>
    </source>
</evidence>
<evidence type="ECO:0000259" key="17">
    <source>
        <dbReference type="Pfam" id="PF15404"/>
    </source>
</evidence>
<comment type="subcellular location">
    <subcellularLocation>
        <location evidence="1">Membrane</location>
    </subcellularLocation>
</comment>
<dbReference type="InterPro" id="IPR039486">
    <property type="entry name" value="Mug56/Spo71_PH"/>
</dbReference>
<dbReference type="CDD" id="cd01053">
    <property type="entry name" value="AOX"/>
    <property type="match status" value="1"/>
</dbReference>